<feature type="compositionally biased region" description="Polar residues" evidence="1">
    <location>
        <begin position="119"/>
        <end position="154"/>
    </location>
</feature>
<dbReference type="FunCoup" id="C4JQ18">
    <property type="interactions" value="24"/>
</dbReference>
<dbReference type="GO" id="GO:0006139">
    <property type="term" value="P:nucleobase-containing compound metabolic process"/>
    <property type="evidence" value="ECO:0007669"/>
    <property type="project" value="UniProtKB-ARBA"/>
</dbReference>
<accession>C4JQ18</accession>
<organism evidence="2 3">
    <name type="scientific">Uncinocarpus reesii (strain UAMH 1704)</name>
    <dbReference type="NCBI Taxonomy" id="336963"/>
    <lineage>
        <taxon>Eukaryota</taxon>
        <taxon>Fungi</taxon>
        <taxon>Dikarya</taxon>
        <taxon>Ascomycota</taxon>
        <taxon>Pezizomycotina</taxon>
        <taxon>Eurotiomycetes</taxon>
        <taxon>Eurotiomycetidae</taxon>
        <taxon>Onygenales</taxon>
        <taxon>Onygenaceae</taxon>
        <taxon>Uncinocarpus</taxon>
    </lineage>
</organism>
<gene>
    <name evidence="2" type="ORF">UREG_03251</name>
</gene>
<dbReference type="SUPFAM" id="SSF53927">
    <property type="entry name" value="Cytidine deaminase-like"/>
    <property type="match status" value="1"/>
</dbReference>
<evidence type="ECO:0000256" key="1">
    <source>
        <dbReference type="SAM" id="MobiDB-lite"/>
    </source>
</evidence>
<feature type="compositionally biased region" description="Low complexity" evidence="1">
    <location>
        <begin position="297"/>
        <end position="306"/>
    </location>
</feature>
<dbReference type="eggNOG" id="KOG2771">
    <property type="taxonomic scope" value="Eukaryota"/>
</dbReference>
<dbReference type="Gene3D" id="3.40.140.10">
    <property type="entry name" value="Cytidine Deaminase, domain 2"/>
    <property type="match status" value="1"/>
</dbReference>
<evidence type="ECO:0000313" key="3">
    <source>
        <dbReference type="Proteomes" id="UP000002058"/>
    </source>
</evidence>
<sequence length="436" mass="47650">MAEVACLRDIQPLTGRLVPLPTVQEVHPFHEEGEESMLVFLVGKLLDAKFPRDPSLNLAFLRRFAKPEHLPDHLKREQEADVASEQGASPAKSIYILISPPLPDRLELESLLGPYAPTPSGTTTEAVSSEGTRTLSSTVRLQSTKIPLQPPTSREQAEDWSRKYWPTTYNPAAQPSSHSPSPVTLSRTQSSISPHAGLYLSLAKKLAHESQQSQRGRPVGAVVVDPTLLESNRDDPLSAIVGVAGDSRRYHNPNHVPPGQPTNPSPHSYSPDFEGQPSDHALMRVISLISHKRLAATAAATATSPPTDQPLVPPDPFQPPTPPLSPLESHFFHLDNLASPSGGGYLCTSLDVYITHEPCLCCAMGMLLSRFRTIIVGKRVRGSEFGSLDAEKGYGLHWRRELNWRAIGFEFFEEGEAADEDNGDGEESGHGLHFHP</sequence>
<dbReference type="InterPro" id="IPR016193">
    <property type="entry name" value="Cytidine_deaminase-like"/>
</dbReference>
<dbReference type="EMBL" id="CH476616">
    <property type="protein sequence ID" value="EEP78405.1"/>
    <property type="molecule type" value="Genomic_DNA"/>
</dbReference>
<dbReference type="HOGENOM" id="CLU_024580_0_0_1"/>
<dbReference type="InParanoid" id="C4JQ18"/>
<feature type="region of interest" description="Disordered" evidence="1">
    <location>
        <begin position="111"/>
        <end position="190"/>
    </location>
</feature>
<dbReference type="OrthoDB" id="3180714at2759"/>
<evidence type="ECO:0000313" key="2">
    <source>
        <dbReference type="EMBL" id="EEP78405.1"/>
    </source>
</evidence>
<dbReference type="VEuPathDB" id="FungiDB:UREG_03251"/>
<proteinExistence type="predicted"/>
<feature type="compositionally biased region" description="Low complexity" evidence="1">
    <location>
        <begin position="171"/>
        <end position="182"/>
    </location>
</feature>
<protein>
    <recommendedName>
        <fullName evidence="4">CMP/dCMP-type deaminase domain-containing protein</fullName>
    </recommendedName>
</protein>
<dbReference type="KEGG" id="ure:UREG_03251"/>
<name>C4JQ18_UNCRE</name>
<feature type="region of interest" description="Disordered" evidence="1">
    <location>
        <begin position="417"/>
        <end position="436"/>
    </location>
</feature>
<keyword evidence="3" id="KW-1185">Reference proteome</keyword>
<dbReference type="Proteomes" id="UP000002058">
    <property type="component" value="Unassembled WGS sequence"/>
</dbReference>
<dbReference type="RefSeq" id="XP_002543734.1">
    <property type="nucleotide sequence ID" value="XM_002543688.1"/>
</dbReference>
<feature type="compositionally biased region" description="Pro residues" evidence="1">
    <location>
        <begin position="307"/>
        <end position="318"/>
    </location>
</feature>
<dbReference type="AlphaFoldDB" id="C4JQ18"/>
<dbReference type="GO" id="GO:0003824">
    <property type="term" value="F:catalytic activity"/>
    <property type="evidence" value="ECO:0007669"/>
    <property type="project" value="InterPro"/>
</dbReference>
<feature type="region of interest" description="Disordered" evidence="1">
    <location>
        <begin position="247"/>
        <end position="276"/>
    </location>
</feature>
<feature type="compositionally biased region" description="Pro residues" evidence="1">
    <location>
        <begin position="255"/>
        <end position="264"/>
    </location>
</feature>
<feature type="compositionally biased region" description="Acidic residues" evidence="1">
    <location>
        <begin position="417"/>
        <end position="426"/>
    </location>
</feature>
<dbReference type="GeneID" id="8439682"/>
<evidence type="ECO:0008006" key="4">
    <source>
        <dbReference type="Google" id="ProtNLM"/>
    </source>
</evidence>
<feature type="region of interest" description="Disordered" evidence="1">
    <location>
        <begin position="297"/>
        <end position="318"/>
    </location>
</feature>
<dbReference type="OMA" id="HEPCVAC"/>
<reference evidence="3" key="1">
    <citation type="journal article" date="2009" name="Genome Res.">
        <title>Comparative genomic analyses of the human fungal pathogens Coccidioides and their relatives.</title>
        <authorList>
            <person name="Sharpton T.J."/>
            <person name="Stajich J.E."/>
            <person name="Rounsley S.D."/>
            <person name="Gardner M.J."/>
            <person name="Wortman J.R."/>
            <person name="Jordar V.S."/>
            <person name="Maiti R."/>
            <person name="Kodira C.D."/>
            <person name="Neafsey D.E."/>
            <person name="Zeng Q."/>
            <person name="Hung C.-Y."/>
            <person name="McMahan C."/>
            <person name="Muszewska A."/>
            <person name="Grynberg M."/>
            <person name="Mandel M.A."/>
            <person name="Kellner E.M."/>
            <person name="Barker B.M."/>
            <person name="Galgiani J.N."/>
            <person name="Orbach M.J."/>
            <person name="Kirkland T.N."/>
            <person name="Cole G.T."/>
            <person name="Henn M.R."/>
            <person name="Birren B.W."/>
            <person name="Taylor J.W."/>
        </authorList>
    </citation>
    <scope>NUCLEOTIDE SEQUENCE [LARGE SCALE GENOMIC DNA]</scope>
    <source>
        <strain evidence="3">UAMH 1704</strain>
    </source>
</reference>
<dbReference type="STRING" id="336963.C4JQ18"/>